<dbReference type="EMBL" id="PYMB01000003">
    <property type="protein sequence ID" value="PSW13339.1"/>
    <property type="molecule type" value="Genomic_DNA"/>
</dbReference>
<sequence>MPKHHKLTENYIFRFFKCGLSIEETAELCFKSVRTITRWDAGNPIPPECRRLMRMYSGLELDPLGDEWRGWRIQKGQLITPNSWSLTPNRIVAGNALLEINADSDQKTKSSILHVARVLNRT</sequence>
<reference evidence="1 2" key="1">
    <citation type="submission" date="2018-03" db="EMBL/GenBank/DDBJ databases">
        <title>Whole genome sequencing of Histamine producing bacteria.</title>
        <authorList>
            <person name="Butler K."/>
        </authorList>
    </citation>
    <scope>NUCLEOTIDE SEQUENCE [LARGE SCALE GENOMIC DNA]</scope>
    <source>
        <strain evidence="1 2">DSM 19138</strain>
    </source>
</reference>
<protein>
    <submittedName>
        <fullName evidence="1">Regulator</fullName>
    </submittedName>
</protein>
<dbReference type="RefSeq" id="WP_107298162.1">
    <property type="nucleotide sequence ID" value="NZ_PYMB01000003.1"/>
</dbReference>
<comment type="caution">
    <text evidence="1">The sequence shown here is derived from an EMBL/GenBank/DDBJ whole genome shotgun (WGS) entry which is preliminary data.</text>
</comment>
<dbReference type="OrthoDB" id="5816214at2"/>
<accession>A0A2T3NFJ2</accession>
<dbReference type="AlphaFoldDB" id="A0A2T3NFJ2"/>
<dbReference type="Pfam" id="PF12375">
    <property type="entry name" value="DUF3653"/>
    <property type="match status" value="1"/>
</dbReference>
<organism evidence="1 2">
    <name type="scientific">Photobacterium rosenbergii</name>
    <dbReference type="NCBI Taxonomy" id="294936"/>
    <lineage>
        <taxon>Bacteria</taxon>
        <taxon>Pseudomonadati</taxon>
        <taxon>Pseudomonadota</taxon>
        <taxon>Gammaproteobacteria</taxon>
        <taxon>Vibrionales</taxon>
        <taxon>Vibrionaceae</taxon>
        <taxon>Photobacterium</taxon>
    </lineage>
</organism>
<name>A0A2T3NFJ2_9GAMM</name>
<dbReference type="InterPro" id="IPR021077">
    <property type="entry name" value="Phage_phi-Lf_Orf112"/>
</dbReference>
<gene>
    <name evidence="1" type="ORF">C9J01_10855</name>
</gene>
<evidence type="ECO:0000313" key="2">
    <source>
        <dbReference type="Proteomes" id="UP000241346"/>
    </source>
</evidence>
<dbReference type="Proteomes" id="UP000241346">
    <property type="component" value="Unassembled WGS sequence"/>
</dbReference>
<proteinExistence type="predicted"/>
<evidence type="ECO:0000313" key="1">
    <source>
        <dbReference type="EMBL" id="PSW13339.1"/>
    </source>
</evidence>